<dbReference type="EMBL" id="JAADYS010000819">
    <property type="protein sequence ID" value="KAF4466815.1"/>
    <property type="molecule type" value="Genomic_DNA"/>
</dbReference>
<evidence type="ECO:0000313" key="4">
    <source>
        <dbReference type="Proteomes" id="UP000554235"/>
    </source>
</evidence>
<comment type="caution">
    <text evidence="3">The sequence shown here is derived from an EMBL/GenBank/DDBJ whole genome shotgun (WGS) entry which is preliminary data.</text>
</comment>
<feature type="region of interest" description="Disordered" evidence="1">
    <location>
        <begin position="1"/>
        <end position="43"/>
    </location>
</feature>
<dbReference type="PANTHER" id="PTHR42470">
    <property type="entry name" value="VAST DOMAIN-CONTAINING PROTEIN"/>
    <property type="match status" value="1"/>
</dbReference>
<feature type="region of interest" description="Disordered" evidence="1">
    <location>
        <begin position="108"/>
        <end position="176"/>
    </location>
</feature>
<evidence type="ECO:0000313" key="3">
    <source>
        <dbReference type="EMBL" id="KAF4466815.1"/>
    </source>
</evidence>
<proteinExistence type="predicted"/>
<feature type="domain" description="DUF7924" evidence="2">
    <location>
        <begin position="232"/>
        <end position="424"/>
    </location>
</feature>
<dbReference type="Pfam" id="PF25545">
    <property type="entry name" value="DUF7924"/>
    <property type="match status" value="1"/>
</dbReference>
<dbReference type="AlphaFoldDB" id="A0A8H4PBW5"/>
<dbReference type="OrthoDB" id="5426775at2759"/>
<dbReference type="PANTHER" id="PTHR42470:SF1">
    <property type="entry name" value="VAST DOMAIN-CONTAINING PROTEIN"/>
    <property type="match status" value="1"/>
</dbReference>
<dbReference type="InterPro" id="IPR057684">
    <property type="entry name" value="DUF7924"/>
</dbReference>
<protein>
    <recommendedName>
        <fullName evidence="2">DUF7924 domain-containing protein</fullName>
    </recommendedName>
</protein>
<reference evidence="3 4" key="1">
    <citation type="submission" date="2020-01" db="EMBL/GenBank/DDBJ databases">
        <title>Identification and distribution of gene clusters putatively required for synthesis of sphingolipid metabolism inhibitors in phylogenetically diverse species of the filamentous fungus Fusarium.</title>
        <authorList>
            <person name="Kim H.-S."/>
            <person name="Busman M."/>
            <person name="Brown D.W."/>
            <person name="Divon H."/>
            <person name="Uhlig S."/>
            <person name="Proctor R.H."/>
        </authorList>
    </citation>
    <scope>NUCLEOTIDE SEQUENCE [LARGE SCALE GENOMIC DNA]</scope>
    <source>
        <strain evidence="3 4">NRRL 20459</strain>
    </source>
</reference>
<evidence type="ECO:0000256" key="1">
    <source>
        <dbReference type="SAM" id="MobiDB-lite"/>
    </source>
</evidence>
<feature type="region of interest" description="Disordered" evidence="1">
    <location>
        <begin position="431"/>
        <end position="456"/>
    </location>
</feature>
<evidence type="ECO:0000259" key="2">
    <source>
        <dbReference type="Pfam" id="PF25545"/>
    </source>
</evidence>
<dbReference type="Proteomes" id="UP000554235">
    <property type="component" value="Unassembled WGS sequence"/>
</dbReference>
<name>A0A8H4PBW5_9HYPO</name>
<gene>
    <name evidence="3" type="ORF">FALBO_6320</name>
</gene>
<sequence>MDGADPELEHLLTLGRSNKRSFSASSSPSPSPAVKRARHQKQGRQLLCSPMIHQPTPRPVTHSTVALLENLTSSQPSNQPIERVGEWLEVVYPFELDRERLCRSDEFLAPTKPASSRQVQSAPPMMPPPNRRGQVPTPLPSLHGGQPGQSAGRGSPAVTASTSRSGPLVEHPRYRDTNLAENNIYLRDSRHQLPRHISTLVTSVQRDRESPLPSPNTVENNADLYAMEMDASEAEVEEFFRNNIAPRTGRDDQIKRSDRIPMNKTTLPLVNPQHKLSNPVPDMLYGYNRLQAFSNNQRTQISTTSNSAVANSEGLLCPFFAIEFKGDGPSSNACVNVGEQLNEQLRRCNREEVRQLDSASFSIAMNGTEARLYISWKQEKLTHMQKISSFILQRPEEFIEFRKYVRNIVDWGRDSRLRSIQSTLDTLIEEGRKVASKSRPAPGGSAMGGTKRQKSY</sequence>
<organism evidence="3 4">
    <name type="scientific">Fusarium albosuccineum</name>
    <dbReference type="NCBI Taxonomy" id="1237068"/>
    <lineage>
        <taxon>Eukaryota</taxon>
        <taxon>Fungi</taxon>
        <taxon>Dikarya</taxon>
        <taxon>Ascomycota</taxon>
        <taxon>Pezizomycotina</taxon>
        <taxon>Sordariomycetes</taxon>
        <taxon>Hypocreomycetidae</taxon>
        <taxon>Hypocreales</taxon>
        <taxon>Nectriaceae</taxon>
        <taxon>Fusarium</taxon>
        <taxon>Fusarium decemcellulare species complex</taxon>
    </lineage>
</organism>
<accession>A0A8H4PBW5</accession>
<keyword evidence="4" id="KW-1185">Reference proteome</keyword>